<gene>
    <name evidence="4" type="ORF">AOC03_09145</name>
</gene>
<dbReference type="EMBL" id="CP012678">
    <property type="protein sequence ID" value="ALF60181.1"/>
    <property type="molecule type" value="Genomic_DNA"/>
</dbReference>
<evidence type="ECO:0000256" key="1">
    <source>
        <dbReference type="ARBA" id="ARBA00022729"/>
    </source>
</evidence>
<keyword evidence="5" id="KW-1185">Reference proteome</keyword>
<dbReference type="KEGG" id="pur:AOC03_09145"/>
<dbReference type="SUPFAM" id="SSF56925">
    <property type="entry name" value="OMPA-like"/>
    <property type="match status" value="1"/>
</dbReference>
<feature type="signal peptide" evidence="2">
    <location>
        <begin position="1"/>
        <end position="23"/>
    </location>
</feature>
<dbReference type="InterPro" id="IPR011250">
    <property type="entry name" value="OMP/PagP_B-barrel"/>
</dbReference>
<dbReference type="InterPro" id="IPR027385">
    <property type="entry name" value="Beta-barrel_OMP"/>
</dbReference>
<dbReference type="OrthoDB" id="6265027at2"/>
<dbReference type="Pfam" id="PF13505">
    <property type="entry name" value="OMP_b-brl"/>
    <property type="match status" value="1"/>
</dbReference>
<evidence type="ECO:0000256" key="2">
    <source>
        <dbReference type="SAM" id="SignalP"/>
    </source>
</evidence>
<feature type="domain" description="Outer membrane protein beta-barrel" evidence="3">
    <location>
        <begin position="15"/>
        <end position="181"/>
    </location>
</feature>
<organism evidence="4 5">
    <name type="scientific">Psychrobacter urativorans</name>
    <dbReference type="NCBI Taxonomy" id="45610"/>
    <lineage>
        <taxon>Bacteria</taxon>
        <taxon>Pseudomonadati</taxon>
        <taxon>Pseudomonadota</taxon>
        <taxon>Gammaproteobacteria</taxon>
        <taxon>Moraxellales</taxon>
        <taxon>Moraxellaceae</taxon>
        <taxon>Psychrobacter</taxon>
    </lineage>
</organism>
<keyword evidence="1 2" id="KW-0732">Signal</keyword>
<dbReference type="RefSeq" id="WP_062535308.1">
    <property type="nucleotide sequence ID" value="NZ_CP012678.1"/>
</dbReference>
<evidence type="ECO:0000259" key="3">
    <source>
        <dbReference type="Pfam" id="PF13505"/>
    </source>
</evidence>
<dbReference type="AlphaFoldDB" id="A0A0M4U5H2"/>
<proteinExistence type="predicted"/>
<reference evidence="4 5" key="1">
    <citation type="submission" date="2015-09" db="EMBL/GenBank/DDBJ databases">
        <title>Complete genome of Psychrobacter urativorans R10.10B.</title>
        <authorList>
            <person name="See-Too W.S."/>
            <person name="Chan K.G."/>
        </authorList>
    </citation>
    <scope>NUCLEOTIDE SEQUENCE [LARGE SCALE GENOMIC DNA]</scope>
    <source>
        <strain evidence="4 5">R10.10B</strain>
    </source>
</reference>
<sequence>MKTSQKALLALITGCFLSVSAQAAMSYGNGQPYIGAKVGKFMLDDDGLDSLDDATAYGVYGGYNFTPNVGVEVEYVGSSDADVSLDGFNAEYNVKTYGAYGTYRYQFPNTALYAKGKLGIAKVETEVSFLGYSESGSDTGIAGGLGLGYVVNPNVAIEAEYAMMQGDADANLLTVGANFKF</sequence>
<accession>A0A0M4U5H2</accession>
<name>A0A0M4U5H2_9GAMM</name>
<dbReference type="Gene3D" id="2.40.160.20">
    <property type="match status" value="1"/>
</dbReference>
<dbReference type="Proteomes" id="UP000059847">
    <property type="component" value="Chromosome"/>
</dbReference>
<evidence type="ECO:0000313" key="4">
    <source>
        <dbReference type="EMBL" id="ALF60181.1"/>
    </source>
</evidence>
<feature type="chain" id="PRO_5005802425" evidence="2">
    <location>
        <begin position="24"/>
        <end position="181"/>
    </location>
</feature>
<evidence type="ECO:0000313" key="5">
    <source>
        <dbReference type="Proteomes" id="UP000059847"/>
    </source>
</evidence>
<protein>
    <submittedName>
        <fullName evidence="4">Cell envelope biogenesis protein OmpA</fullName>
    </submittedName>
</protein>